<evidence type="ECO:0000256" key="5">
    <source>
        <dbReference type="ARBA" id="ARBA00023065"/>
    </source>
</evidence>
<feature type="domain" description="Sodium/calcium exchanger membrane region" evidence="9">
    <location>
        <begin position="130"/>
        <end position="310"/>
    </location>
</feature>
<dbReference type="OrthoDB" id="418484at2759"/>
<keyword evidence="2" id="KW-0813">Transport</keyword>
<evidence type="ECO:0000256" key="8">
    <source>
        <dbReference type="SAM" id="Phobius"/>
    </source>
</evidence>
<keyword evidence="4 8" id="KW-1133">Transmembrane helix</keyword>
<keyword evidence="11" id="KW-1185">Reference proteome</keyword>
<dbReference type="PANTHER" id="PTHR11878">
    <property type="entry name" value="SODIUM/CALCIUM EXCHANGER"/>
    <property type="match status" value="1"/>
</dbReference>
<dbReference type="AlphaFoldDB" id="A0A813HBN1"/>
<dbReference type="InterPro" id="IPR044880">
    <property type="entry name" value="NCX_ion-bd_dom_sf"/>
</dbReference>
<organism evidence="10 11">
    <name type="scientific">Polarella glacialis</name>
    <name type="common">Dinoflagellate</name>
    <dbReference type="NCBI Taxonomy" id="89957"/>
    <lineage>
        <taxon>Eukaryota</taxon>
        <taxon>Sar</taxon>
        <taxon>Alveolata</taxon>
        <taxon>Dinophyceae</taxon>
        <taxon>Suessiales</taxon>
        <taxon>Suessiaceae</taxon>
        <taxon>Polarella</taxon>
    </lineage>
</organism>
<evidence type="ECO:0000256" key="3">
    <source>
        <dbReference type="ARBA" id="ARBA00022692"/>
    </source>
</evidence>
<sequence length="490" mass="52682">MRYPYATGGATFNPEMDGGEDRQILTVTITTQAAAAIAQYVSERSVVVVDQVVKVNWLKLGIERWGVQIHAAATCAADDEEDDDADDVKSGSGDAKKEGLSLTDRFLTGLVYPWKVLFALLVPPPEFFGGWLCFGAALVQIGVLTAMIVDLAELFGCVAGIKDEITAVTFVALGTSMPDFFASKIAAQEDDNADAAIVNVTGSNSVNVFLGIGLPWTIAAIFWKINGPTDKWRETYPEQALMYPGGAFVVIGGDLTFIVATFSTLAVIALALIRGRRLMYGCELGGPFVPKISSSFALAMIWVYYIGIVVWKAESPGISAEQQVLTAFVALLVVLAVCAAFVPCAWLIKRLFFPNADVPAIDDSSSGDSPAIVVVSPQDDAEKGRQGSGRSIGSGNQRRSIGRQSTEEYWLREGSALEVRTSKNQLGENQNKNLEFWSNCGPDGRLDNNTGDWPLGSDEPPIAEFPNKRGAIDPCCFMFRCMRDGGAGVP</sequence>
<dbReference type="Pfam" id="PF01699">
    <property type="entry name" value="Na_Ca_ex"/>
    <property type="match status" value="1"/>
</dbReference>
<feature type="region of interest" description="Disordered" evidence="7">
    <location>
        <begin position="376"/>
        <end position="405"/>
    </location>
</feature>
<evidence type="ECO:0000256" key="2">
    <source>
        <dbReference type="ARBA" id="ARBA00022448"/>
    </source>
</evidence>
<feature type="transmembrane region" description="Helical" evidence="8">
    <location>
        <begin position="325"/>
        <end position="348"/>
    </location>
</feature>
<reference evidence="10" key="1">
    <citation type="submission" date="2021-02" db="EMBL/GenBank/DDBJ databases">
        <authorList>
            <person name="Dougan E. K."/>
            <person name="Rhodes N."/>
            <person name="Thang M."/>
            <person name="Chan C."/>
        </authorList>
    </citation>
    <scope>NUCLEOTIDE SEQUENCE</scope>
</reference>
<evidence type="ECO:0000256" key="1">
    <source>
        <dbReference type="ARBA" id="ARBA00004127"/>
    </source>
</evidence>
<evidence type="ECO:0000313" key="11">
    <source>
        <dbReference type="Proteomes" id="UP000654075"/>
    </source>
</evidence>
<comment type="subcellular location">
    <subcellularLocation>
        <location evidence="1">Endomembrane system</location>
        <topology evidence="1">Multi-pass membrane protein</topology>
    </subcellularLocation>
</comment>
<keyword evidence="5" id="KW-0406">Ion transport</keyword>
<evidence type="ECO:0000256" key="4">
    <source>
        <dbReference type="ARBA" id="ARBA00022989"/>
    </source>
</evidence>
<proteinExistence type="predicted"/>
<protein>
    <recommendedName>
        <fullName evidence="9">Sodium/calcium exchanger membrane region domain-containing protein</fullName>
    </recommendedName>
</protein>
<dbReference type="Gene3D" id="1.20.1420.30">
    <property type="entry name" value="NCX, central ion-binding region"/>
    <property type="match status" value="1"/>
</dbReference>
<keyword evidence="6 8" id="KW-0472">Membrane</keyword>
<accession>A0A813HBN1</accession>
<evidence type="ECO:0000313" key="10">
    <source>
        <dbReference type="EMBL" id="CAE8634965.1"/>
    </source>
</evidence>
<dbReference type="InterPro" id="IPR051171">
    <property type="entry name" value="CaCA"/>
</dbReference>
<evidence type="ECO:0000256" key="6">
    <source>
        <dbReference type="ARBA" id="ARBA00023136"/>
    </source>
</evidence>
<dbReference type="GO" id="GO:0005432">
    <property type="term" value="F:calcium:sodium antiporter activity"/>
    <property type="evidence" value="ECO:0007669"/>
    <property type="project" value="InterPro"/>
</dbReference>
<dbReference type="GO" id="GO:0012505">
    <property type="term" value="C:endomembrane system"/>
    <property type="evidence" value="ECO:0007669"/>
    <property type="project" value="UniProtKB-SubCell"/>
</dbReference>
<evidence type="ECO:0000259" key="9">
    <source>
        <dbReference type="Pfam" id="PF01699"/>
    </source>
</evidence>
<dbReference type="Proteomes" id="UP000654075">
    <property type="component" value="Unassembled WGS sequence"/>
</dbReference>
<feature type="transmembrane region" description="Helical" evidence="8">
    <location>
        <begin position="206"/>
        <end position="225"/>
    </location>
</feature>
<name>A0A813HBN1_POLGL</name>
<dbReference type="EMBL" id="CAJNNV010031189">
    <property type="protein sequence ID" value="CAE8634965.1"/>
    <property type="molecule type" value="Genomic_DNA"/>
</dbReference>
<evidence type="ECO:0000256" key="7">
    <source>
        <dbReference type="SAM" id="MobiDB-lite"/>
    </source>
</evidence>
<gene>
    <name evidence="10" type="ORF">PGLA1383_LOCUS50574</name>
</gene>
<keyword evidence="3 8" id="KW-0812">Transmembrane</keyword>
<feature type="transmembrane region" description="Helical" evidence="8">
    <location>
        <begin position="128"/>
        <end position="152"/>
    </location>
</feature>
<feature type="compositionally biased region" description="Low complexity" evidence="7">
    <location>
        <begin position="393"/>
        <end position="404"/>
    </location>
</feature>
<comment type="caution">
    <text evidence="10">The sequence shown here is derived from an EMBL/GenBank/DDBJ whole genome shotgun (WGS) entry which is preliminary data.</text>
</comment>
<feature type="transmembrane region" description="Helical" evidence="8">
    <location>
        <begin position="294"/>
        <end position="313"/>
    </location>
</feature>
<dbReference type="InterPro" id="IPR004836">
    <property type="entry name" value="Na_Ca_Ex"/>
</dbReference>
<feature type="transmembrane region" description="Helical" evidence="8">
    <location>
        <begin position="245"/>
        <end position="273"/>
    </location>
</feature>
<dbReference type="GO" id="GO:0016020">
    <property type="term" value="C:membrane"/>
    <property type="evidence" value="ECO:0007669"/>
    <property type="project" value="InterPro"/>
</dbReference>
<dbReference type="InterPro" id="IPR004837">
    <property type="entry name" value="NaCa_Exmemb"/>
</dbReference>
<dbReference type="PANTHER" id="PTHR11878:SF65">
    <property type="entry name" value="NA_CA-EXCHANGE PROTEIN, ISOFORM G"/>
    <property type="match status" value="1"/>
</dbReference>
<dbReference type="PRINTS" id="PR01259">
    <property type="entry name" value="NACAEXCHNGR"/>
</dbReference>